<proteinExistence type="predicted"/>
<name>A0A9P8YF21_9PEZI</name>
<dbReference type="GeneID" id="70192803"/>
<reference evidence="1" key="1">
    <citation type="journal article" date="2021" name="Nat. Commun.">
        <title>Genetic determinants of endophytism in the Arabidopsis root mycobiome.</title>
        <authorList>
            <person name="Mesny F."/>
            <person name="Miyauchi S."/>
            <person name="Thiergart T."/>
            <person name="Pickel B."/>
            <person name="Atanasova L."/>
            <person name="Karlsson M."/>
            <person name="Huettel B."/>
            <person name="Barry K.W."/>
            <person name="Haridas S."/>
            <person name="Chen C."/>
            <person name="Bauer D."/>
            <person name="Andreopoulos W."/>
            <person name="Pangilinan J."/>
            <person name="LaButti K."/>
            <person name="Riley R."/>
            <person name="Lipzen A."/>
            <person name="Clum A."/>
            <person name="Drula E."/>
            <person name="Henrissat B."/>
            <person name="Kohler A."/>
            <person name="Grigoriev I.V."/>
            <person name="Martin F.M."/>
            <person name="Hacquard S."/>
        </authorList>
    </citation>
    <scope>NUCLEOTIDE SEQUENCE</scope>
    <source>
        <strain evidence="1">MPI-CAGE-CH-0230</strain>
    </source>
</reference>
<dbReference type="AlphaFoldDB" id="A0A9P8YF21"/>
<protein>
    <submittedName>
        <fullName evidence="1">Uncharacterized protein</fullName>
    </submittedName>
</protein>
<dbReference type="Proteomes" id="UP000756346">
    <property type="component" value="Unassembled WGS sequence"/>
</dbReference>
<evidence type="ECO:0000313" key="1">
    <source>
        <dbReference type="EMBL" id="KAH7037806.1"/>
    </source>
</evidence>
<comment type="caution">
    <text evidence="1">The sequence shown here is derived from an EMBL/GenBank/DDBJ whole genome shotgun (WGS) entry which is preliminary data.</text>
</comment>
<dbReference type="EMBL" id="JAGTJQ010000002">
    <property type="protein sequence ID" value="KAH7037806.1"/>
    <property type="molecule type" value="Genomic_DNA"/>
</dbReference>
<dbReference type="RefSeq" id="XP_046016927.1">
    <property type="nucleotide sequence ID" value="XM_046163257.1"/>
</dbReference>
<sequence>MNARYRATFRKHRQRCMKQADCLSWSAKPVKNLVPGSRAIRSARVWDMSRQQNADEPSSAMQLCLRLSFGKDRPGLAWAQLQPMLLRAPYVHTSALVVTRLLACSHASGSNNNSWPIWRAARWGVVFLAWWTALPCLSARVQGKTCRYRQGWVGESWRVLGEAILCCPPRRLAIGRPHRNVG</sequence>
<organism evidence="1 2">
    <name type="scientific">Microdochium trichocladiopsis</name>
    <dbReference type="NCBI Taxonomy" id="1682393"/>
    <lineage>
        <taxon>Eukaryota</taxon>
        <taxon>Fungi</taxon>
        <taxon>Dikarya</taxon>
        <taxon>Ascomycota</taxon>
        <taxon>Pezizomycotina</taxon>
        <taxon>Sordariomycetes</taxon>
        <taxon>Xylariomycetidae</taxon>
        <taxon>Xylariales</taxon>
        <taxon>Microdochiaceae</taxon>
        <taxon>Microdochium</taxon>
    </lineage>
</organism>
<accession>A0A9P8YF21</accession>
<evidence type="ECO:0000313" key="2">
    <source>
        <dbReference type="Proteomes" id="UP000756346"/>
    </source>
</evidence>
<keyword evidence="2" id="KW-1185">Reference proteome</keyword>
<gene>
    <name evidence="1" type="ORF">B0I36DRAFT_71334</name>
</gene>